<dbReference type="AlphaFoldDB" id="A0AAP0PKI8"/>
<comment type="caution">
    <text evidence="2">The sequence shown here is derived from an EMBL/GenBank/DDBJ whole genome shotgun (WGS) entry which is preliminary data.</text>
</comment>
<dbReference type="InterPro" id="IPR036291">
    <property type="entry name" value="NAD(P)-bd_dom_sf"/>
</dbReference>
<evidence type="ECO:0000259" key="1">
    <source>
        <dbReference type="Pfam" id="PF01370"/>
    </source>
</evidence>
<gene>
    <name evidence="2" type="ORF">Sjap_004049</name>
</gene>
<organism evidence="2 3">
    <name type="scientific">Stephania japonica</name>
    <dbReference type="NCBI Taxonomy" id="461633"/>
    <lineage>
        <taxon>Eukaryota</taxon>
        <taxon>Viridiplantae</taxon>
        <taxon>Streptophyta</taxon>
        <taxon>Embryophyta</taxon>
        <taxon>Tracheophyta</taxon>
        <taxon>Spermatophyta</taxon>
        <taxon>Magnoliopsida</taxon>
        <taxon>Ranunculales</taxon>
        <taxon>Menispermaceae</taxon>
        <taxon>Menispermoideae</taxon>
        <taxon>Cissampelideae</taxon>
        <taxon>Stephania</taxon>
    </lineage>
</organism>
<sequence length="128" mass="14474">MAEMIVSEISSLINQLEKLEEKLKVLLLPSDPLDARSILLEGKKETVRPLAFNKVLPHLLSPIEKGKVVNHYVQAPRTQTRSFCYVFDMVDGLIRLMEGDDTGPINIRNSGIDFFSSFGWPYGRALRV</sequence>
<keyword evidence="3" id="KW-1185">Reference proteome</keyword>
<dbReference type="InterPro" id="IPR001509">
    <property type="entry name" value="Epimerase_deHydtase"/>
</dbReference>
<evidence type="ECO:0000313" key="3">
    <source>
        <dbReference type="Proteomes" id="UP001417504"/>
    </source>
</evidence>
<dbReference type="SUPFAM" id="SSF51735">
    <property type="entry name" value="NAD(P)-binding Rossmann-fold domains"/>
    <property type="match status" value="1"/>
</dbReference>
<name>A0AAP0PKI8_9MAGN</name>
<dbReference type="Gene3D" id="3.40.50.720">
    <property type="entry name" value="NAD(P)-binding Rossmann-like Domain"/>
    <property type="match status" value="1"/>
</dbReference>
<dbReference type="Pfam" id="PF01370">
    <property type="entry name" value="Epimerase"/>
    <property type="match status" value="1"/>
</dbReference>
<dbReference type="Proteomes" id="UP001417504">
    <property type="component" value="Unassembled WGS sequence"/>
</dbReference>
<feature type="domain" description="NAD-dependent epimerase/dehydratase" evidence="1">
    <location>
        <begin position="53"/>
        <end position="103"/>
    </location>
</feature>
<proteinExistence type="predicted"/>
<accession>A0AAP0PKI8</accession>
<dbReference type="EMBL" id="JBBNAE010000002">
    <property type="protein sequence ID" value="KAK9144146.1"/>
    <property type="molecule type" value="Genomic_DNA"/>
</dbReference>
<protein>
    <recommendedName>
        <fullName evidence="1">NAD-dependent epimerase/dehydratase domain-containing protein</fullName>
    </recommendedName>
</protein>
<evidence type="ECO:0000313" key="2">
    <source>
        <dbReference type="EMBL" id="KAK9144146.1"/>
    </source>
</evidence>
<reference evidence="2 3" key="1">
    <citation type="submission" date="2024-01" db="EMBL/GenBank/DDBJ databases">
        <title>Genome assemblies of Stephania.</title>
        <authorList>
            <person name="Yang L."/>
        </authorList>
    </citation>
    <scope>NUCLEOTIDE SEQUENCE [LARGE SCALE GENOMIC DNA]</scope>
    <source>
        <strain evidence="2">QJT</strain>
        <tissue evidence="2">Leaf</tissue>
    </source>
</reference>